<dbReference type="SUPFAM" id="SSF55729">
    <property type="entry name" value="Acyl-CoA N-acyltransferases (Nat)"/>
    <property type="match status" value="1"/>
</dbReference>
<reference evidence="1 2" key="1">
    <citation type="journal article" date="2020" name="Nature">
        <title>Isolation of an archaeon at the prokaryote-eukaryote interface.</title>
        <authorList>
            <person name="Imachi H."/>
            <person name="Nobu M.K."/>
            <person name="Nakahara N."/>
            <person name="Morono Y."/>
            <person name="Ogawara M."/>
            <person name="Takaki Y."/>
            <person name="Takano Y."/>
            <person name="Uematsu K."/>
            <person name="Ikuta T."/>
            <person name="Ito M."/>
            <person name="Matsui Y."/>
            <person name="Miyazaki M."/>
            <person name="Murata K."/>
            <person name="Saito Y."/>
            <person name="Sakai S."/>
            <person name="Song C."/>
            <person name="Tasumi E."/>
            <person name="Yamanaka Y."/>
            <person name="Yamaguchi T."/>
            <person name="Kamagata Y."/>
            <person name="Tamaki H."/>
            <person name="Takai K."/>
        </authorList>
    </citation>
    <scope>NUCLEOTIDE SEQUENCE [LARGE SCALE GENOMIC DNA]</scope>
    <source>
        <strain evidence="1 2">MK-D1</strain>
    </source>
</reference>
<evidence type="ECO:0000313" key="1">
    <source>
        <dbReference type="EMBL" id="QEE16056.1"/>
    </source>
</evidence>
<keyword evidence="2" id="KW-1185">Reference proteome</keyword>
<dbReference type="AlphaFoldDB" id="A0A5B9DBL5"/>
<accession>A0A5B9DBL5</accession>
<proteinExistence type="predicted"/>
<dbReference type="RefSeq" id="WP_162306659.1">
    <property type="nucleotide sequence ID" value="NZ_CP042905.2"/>
</dbReference>
<name>A0A5B9DBL5_9ARCH</name>
<reference evidence="1 2" key="2">
    <citation type="journal article" date="2024" name="Int. J. Syst. Evol. Microbiol.">
        <title>Promethearchaeum syntrophicum gen. nov., sp. nov., an anaerobic, obligately syntrophic archaeon, the first isolate of the lineage 'Asgard' archaea, and proposal of the new archaeal phylum Promethearchaeota phyl. nov. and kingdom Promethearchaeati regn. nov.</title>
        <authorList>
            <person name="Imachi H."/>
            <person name="Nobu M.K."/>
            <person name="Kato S."/>
            <person name="Takaki Y."/>
            <person name="Miyazaki M."/>
            <person name="Miyata M."/>
            <person name="Ogawara M."/>
            <person name="Saito Y."/>
            <person name="Sakai S."/>
            <person name="Tahara Y.O."/>
            <person name="Takano Y."/>
            <person name="Tasumi E."/>
            <person name="Uematsu K."/>
            <person name="Yoshimura T."/>
            <person name="Itoh T."/>
            <person name="Ohkuma M."/>
            <person name="Takai K."/>
        </authorList>
    </citation>
    <scope>NUCLEOTIDE SEQUENCE [LARGE SCALE GENOMIC DNA]</scope>
    <source>
        <strain evidence="1 2">MK-D1</strain>
    </source>
</reference>
<dbReference type="Gene3D" id="3.40.630.30">
    <property type="match status" value="1"/>
</dbReference>
<organism evidence="1 2">
    <name type="scientific">Promethearchaeum syntrophicum</name>
    <dbReference type="NCBI Taxonomy" id="2594042"/>
    <lineage>
        <taxon>Archaea</taxon>
        <taxon>Promethearchaeati</taxon>
        <taxon>Promethearchaeota</taxon>
        <taxon>Promethearchaeia</taxon>
        <taxon>Promethearchaeales</taxon>
        <taxon>Promethearchaeaceae</taxon>
        <taxon>Promethearchaeum</taxon>
    </lineage>
</organism>
<sequence>MGIAQQVAKILEIYGKQKNFTTIVLETNDDWISAIKLYEYCRYQEFAHFDGNIHLKKMI</sequence>
<dbReference type="InterPro" id="IPR016181">
    <property type="entry name" value="Acyl_CoA_acyltransferase"/>
</dbReference>
<evidence type="ECO:0008006" key="3">
    <source>
        <dbReference type="Google" id="ProtNLM"/>
    </source>
</evidence>
<protein>
    <recommendedName>
        <fullName evidence="3">N-acetyltransferase domain-containing protein</fullName>
    </recommendedName>
</protein>
<dbReference type="KEGG" id="psyt:DSAG12_01884"/>
<dbReference type="EMBL" id="CP042905">
    <property type="protein sequence ID" value="QEE16056.1"/>
    <property type="molecule type" value="Genomic_DNA"/>
</dbReference>
<gene>
    <name evidence="1" type="ORF">DSAG12_01884</name>
</gene>
<dbReference type="GeneID" id="41329875"/>
<dbReference type="Proteomes" id="UP000321408">
    <property type="component" value="Chromosome"/>
</dbReference>
<evidence type="ECO:0000313" key="2">
    <source>
        <dbReference type="Proteomes" id="UP000321408"/>
    </source>
</evidence>